<dbReference type="Proteomes" id="UP000530268">
    <property type="component" value="Unassembled WGS sequence"/>
</dbReference>
<accession>A0A7W6H3L3</accession>
<sequence>MTDKKKVNIDPSKETVIGFEGAEMHHDLKNSPGKNGDQDHAESDDGKEETDK</sequence>
<protein>
    <submittedName>
        <fullName evidence="2">Uncharacterized protein</fullName>
    </submittedName>
</protein>
<keyword evidence="3" id="KW-1185">Reference proteome</keyword>
<organism evidence="2 3">
    <name type="scientific">Sulfitobacter undariae</name>
    <dbReference type="NCBI Taxonomy" id="1563671"/>
    <lineage>
        <taxon>Bacteria</taxon>
        <taxon>Pseudomonadati</taxon>
        <taxon>Pseudomonadota</taxon>
        <taxon>Alphaproteobacteria</taxon>
        <taxon>Rhodobacterales</taxon>
        <taxon>Roseobacteraceae</taxon>
        <taxon>Sulfitobacter</taxon>
    </lineage>
</organism>
<dbReference type="AlphaFoldDB" id="A0A7W6H3L3"/>
<feature type="region of interest" description="Disordered" evidence="1">
    <location>
        <begin position="1"/>
        <end position="52"/>
    </location>
</feature>
<name>A0A7W6H3L3_9RHOB</name>
<comment type="caution">
    <text evidence="2">The sequence shown here is derived from an EMBL/GenBank/DDBJ whole genome shotgun (WGS) entry which is preliminary data.</text>
</comment>
<evidence type="ECO:0000313" key="2">
    <source>
        <dbReference type="EMBL" id="MBB3995974.1"/>
    </source>
</evidence>
<dbReference type="EMBL" id="JACIEI010000023">
    <property type="protein sequence ID" value="MBB3995974.1"/>
    <property type="molecule type" value="Genomic_DNA"/>
</dbReference>
<evidence type="ECO:0000313" key="3">
    <source>
        <dbReference type="Proteomes" id="UP000530268"/>
    </source>
</evidence>
<dbReference type="RefSeq" id="WP_184568228.1">
    <property type="nucleotide sequence ID" value="NZ_JACIEI010000023.1"/>
</dbReference>
<evidence type="ECO:0000256" key="1">
    <source>
        <dbReference type="SAM" id="MobiDB-lite"/>
    </source>
</evidence>
<gene>
    <name evidence="2" type="ORF">GGR95_003640</name>
</gene>
<feature type="compositionally biased region" description="Basic and acidic residues" evidence="1">
    <location>
        <begin position="36"/>
        <end position="52"/>
    </location>
</feature>
<feature type="compositionally biased region" description="Basic and acidic residues" evidence="1">
    <location>
        <begin position="1"/>
        <end position="13"/>
    </location>
</feature>
<proteinExistence type="predicted"/>
<reference evidence="2 3" key="1">
    <citation type="submission" date="2020-08" db="EMBL/GenBank/DDBJ databases">
        <title>Genomic Encyclopedia of Type Strains, Phase IV (KMG-IV): sequencing the most valuable type-strain genomes for metagenomic binning, comparative biology and taxonomic classification.</title>
        <authorList>
            <person name="Goeker M."/>
        </authorList>
    </citation>
    <scope>NUCLEOTIDE SEQUENCE [LARGE SCALE GENOMIC DNA]</scope>
    <source>
        <strain evidence="2 3">DSM 102234</strain>
    </source>
</reference>